<dbReference type="PANTHER" id="PTHR18964:SF149">
    <property type="entry name" value="BIFUNCTIONAL UDP-N-ACETYLGLUCOSAMINE 2-EPIMERASE_N-ACETYLMANNOSAMINE KINASE"/>
    <property type="match status" value="1"/>
</dbReference>
<keyword evidence="3" id="KW-1185">Reference proteome</keyword>
<dbReference type="InterPro" id="IPR036388">
    <property type="entry name" value="WH-like_DNA-bd_sf"/>
</dbReference>
<name>A0A2S9Q4F1_9HYPH</name>
<comment type="caution">
    <text evidence="2">The sequence shown here is derived from an EMBL/GenBank/DDBJ whole genome shotgun (WGS) entry which is preliminary data.</text>
</comment>
<evidence type="ECO:0000256" key="1">
    <source>
        <dbReference type="ARBA" id="ARBA00006479"/>
    </source>
</evidence>
<proteinExistence type="inferred from homology"/>
<dbReference type="InterPro" id="IPR043129">
    <property type="entry name" value="ATPase_NBD"/>
</dbReference>
<sequence length="423" mass="45062">MSQPNAPASRKGSNSVQVRRYNERVVLEALQRLGQASKAELARSANLTPQAVATIVDHLEEVGLIRHEGKRAGQVGQPSTLYAPAPDGAFSIGLHVGRRAFDAVLVDFTGRTLRMETSEYEYPEPRVVAELAAAYVRTFRAGLAPDLRSRVVGVGVAMPYFMDSWTKELGMPASITQAWEDFDFAKALGDSIDLPLFFENDASGAATAELVYGRGREVRDFIYLFISTFIGGGLIINGNLETGPNGNSAAFGPYPVTPSLLSSVPPPKGPFEILLRRASIHVLTNHLRENGVPIRRAHELAEIGQQAEPFLGEWIEDCADALAQAIVGAIAVVDVSGIVIDGILPAAILQRTVEAVSHRFQAIVPEGLFAPEIEVGTMGPRAAAIGAAILPLYAMFAPDSATLVKAKAPGVGRASLKAYIGAG</sequence>
<dbReference type="AlphaFoldDB" id="A0A2S9Q4F1"/>
<dbReference type="RefSeq" id="WP_105865453.1">
    <property type="nucleotide sequence ID" value="NZ_PUEJ01000015.1"/>
</dbReference>
<gene>
    <name evidence="2" type="ORF">C5L14_28240</name>
</gene>
<dbReference type="Pfam" id="PF00480">
    <property type="entry name" value="ROK"/>
    <property type="match status" value="1"/>
</dbReference>
<dbReference type="Gene3D" id="3.30.420.40">
    <property type="match status" value="2"/>
</dbReference>
<dbReference type="Proteomes" id="UP000237682">
    <property type="component" value="Unassembled WGS sequence"/>
</dbReference>
<evidence type="ECO:0000313" key="3">
    <source>
        <dbReference type="Proteomes" id="UP000237682"/>
    </source>
</evidence>
<dbReference type="CDD" id="cd23763">
    <property type="entry name" value="ASKHA_ATPase_ROK"/>
    <property type="match status" value="1"/>
</dbReference>
<accession>A0A2S9Q4F1</accession>
<dbReference type="PANTHER" id="PTHR18964">
    <property type="entry name" value="ROK (REPRESSOR, ORF, KINASE) FAMILY"/>
    <property type="match status" value="1"/>
</dbReference>
<reference evidence="2 3" key="1">
    <citation type="submission" date="2018-02" db="EMBL/GenBank/DDBJ databases">
        <title>Whole genome sequencing of endophytic bacterium.</title>
        <authorList>
            <person name="Eedara R."/>
            <person name="Podile A.R."/>
        </authorList>
    </citation>
    <scope>NUCLEOTIDE SEQUENCE [LARGE SCALE GENOMIC DNA]</scope>
    <source>
        <strain evidence="2 3">RP1T</strain>
    </source>
</reference>
<comment type="similarity">
    <text evidence="1">Belongs to the ROK (NagC/XylR) family.</text>
</comment>
<dbReference type="EMBL" id="PUEJ01000015">
    <property type="protein sequence ID" value="PRH84243.1"/>
    <property type="molecule type" value="Genomic_DNA"/>
</dbReference>
<organism evidence="2 3">
    <name type="scientific">Labrys okinawensis</name>
    <dbReference type="NCBI Taxonomy" id="346911"/>
    <lineage>
        <taxon>Bacteria</taxon>
        <taxon>Pseudomonadati</taxon>
        <taxon>Pseudomonadota</taxon>
        <taxon>Alphaproteobacteria</taxon>
        <taxon>Hyphomicrobiales</taxon>
        <taxon>Xanthobacteraceae</taxon>
        <taxon>Labrys</taxon>
    </lineage>
</organism>
<dbReference type="SUPFAM" id="SSF46785">
    <property type="entry name" value="Winged helix' DNA-binding domain"/>
    <property type="match status" value="1"/>
</dbReference>
<dbReference type="SUPFAM" id="SSF53067">
    <property type="entry name" value="Actin-like ATPase domain"/>
    <property type="match status" value="1"/>
</dbReference>
<evidence type="ECO:0000313" key="2">
    <source>
        <dbReference type="EMBL" id="PRH84243.1"/>
    </source>
</evidence>
<dbReference type="OrthoDB" id="49685at2"/>
<protein>
    <submittedName>
        <fullName evidence="2">ROK family transcriptional regulator</fullName>
    </submittedName>
</protein>
<dbReference type="InterPro" id="IPR000600">
    <property type="entry name" value="ROK"/>
</dbReference>
<dbReference type="InterPro" id="IPR036390">
    <property type="entry name" value="WH_DNA-bd_sf"/>
</dbReference>
<dbReference type="Pfam" id="PF13412">
    <property type="entry name" value="HTH_24"/>
    <property type="match status" value="1"/>
</dbReference>
<dbReference type="Gene3D" id="1.10.10.10">
    <property type="entry name" value="Winged helix-like DNA-binding domain superfamily/Winged helix DNA-binding domain"/>
    <property type="match status" value="1"/>
</dbReference>